<reference evidence="2" key="1">
    <citation type="journal article" date="2023" name="G3 (Bethesda)">
        <title>A reference genome for the long-term kleptoplast-retaining sea slug Elysia crispata morphotype clarki.</title>
        <authorList>
            <person name="Eastman K.E."/>
            <person name="Pendleton A.L."/>
            <person name="Shaikh M.A."/>
            <person name="Suttiyut T."/>
            <person name="Ogas R."/>
            <person name="Tomko P."/>
            <person name="Gavelis G."/>
            <person name="Widhalm J.R."/>
            <person name="Wisecaver J.H."/>
        </authorList>
    </citation>
    <scope>NUCLEOTIDE SEQUENCE</scope>
    <source>
        <strain evidence="2">ECLA1</strain>
    </source>
</reference>
<protein>
    <submittedName>
        <fullName evidence="2">Uncharacterized protein</fullName>
    </submittedName>
</protein>
<name>A0AAE1D0F1_9GAST</name>
<evidence type="ECO:0000313" key="2">
    <source>
        <dbReference type="EMBL" id="KAK3747806.1"/>
    </source>
</evidence>
<sequence>MLRWRGLRPPPRGFADREAPLIGGKGGSFARSAKDPTLPSVSTGISKANPTKCPYRGNVACLLFVKCGLVRLFLSFTSSSSQSSRFTQMH</sequence>
<dbReference type="Proteomes" id="UP001283361">
    <property type="component" value="Unassembled WGS sequence"/>
</dbReference>
<gene>
    <name evidence="2" type="ORF">RRG08_057350</name>
</gene>
<accession>A0AAE1D0F1</accession>
<feature type="region of interest" description="Disordered" evidence="1">
    <location>
        <begin position="1"/>
        <end position="43"/>
    </location>
</feature>
<keyword evidence="3" id="KW-1185">Reference proteome</keyword>
<dbReference type="EMBL" id="JAWDGP010006072">
    <property type="protein sequence ID" value="KAK3747806.1"/>
    <property type="molecule type" value="Genomic_DNA"/>
</dbReference>
<comment type="caution">
    <text evidence="2">The sequence shown here is derived from an EMBL/GenBank/DDBJ whole genome shotgun (WGS) entry which is preliminary data.</text>
</comment>
<evidence type="ECO:0000256" key="1">
    <source>
        <dbReference type="SAM" id="MobiDB-lite"/>
    </source>
</evidence>
<dbReference type="AlphaFoldDB" id="A0AAE1D0F1"/>
<evidence type="ECO:0000313" key="3">
    <source>
        <dbReference type="Proteomes" id="UP001283361"/>
    </source>
</evidence>
<proteinExistence type="predicted"/>
<organism evidence="2 3">
    <name type="scientific">Elysia crispata</name>
    <name type="common">lettuce slug</name>
    <dbReference type="NCBI Taxonomy" id="231223"/>
    <lineage>
        <taxon>Eukaryota</taxon>
        <taxon>Metazoa</taxon>
        <taxon>Spiralia</taxon>
        <taxon>Lophotrochozoa</taxon>
        <taxon>Mollusca</taxon>
        <taxon>Gastropoda</taxon>
        <taxon>Heterobranchia</taxon>
        <taxon>Euthyneura</taxon>
        <taxon>Panpulmonata</taxon>
        <taxon>Sacoglossa</taxon>
        <taxon>Placobranchoidea</taxon>
        <taxon>Plakobranchidae</taxon>
        <taxon>Elysia</taxon>
    </lineage>
</organism>